<evidence type="ECO:0000256" key="1">
    <source>
        <dbReference type="SAM" id="SignalP"/>
    </source>
</evidence>
<proteinExistence type="predicted"/>
<evidence type="ECO:0000313" key="3">
    <source>
        <dbReference type="EMBL" id="MBM3332963.1"/>
    </source>
</evidence>
<evidence type="ECO:0000259" key="2">
    <source>
        <dbReference type="Pfam" id="PF13860"/>
    </source>
</evidence>
<organism evidence="3 4">
    <name type="scientific">candidate division WOR-3 bacterium</name>
    <dbReference type="NCBI Taxonomy" id="2052148"/>
    <lineage>
        <taxon>Bacteria</taxon>
        <taxon>Bacteria division WOR-3</taxon>
    </lineage>
</organism>
<dbReference type="Proteomes" id="UP000779900">
    <property type="component" value="Unassembled WGS sequence"/>
</dbReference>
<dbReference type="AlphaFoldDB" id="A0A937XJP1"/>
<dbReference type="Gene3D" id="2.60.40.4070">
    <property type="match status" value="1"/>
</dbReference>
<dbReference type="Pfam" id="PF13860">
    <property type="entry name" value="FlgD_ig"/>
    <property type="match status" value="1"/>
</dbReference>
<reference evidence="3" key="1">
    <citation type="submission" date="2019-03" db="EMBL/GenBank/DDBJ databases">
        <title>Lake Tanganyika Metagenome-Assembled Genomes (MAGs).</title>
        <authorList>
            <person name="Tran P."/>
        </authorList>
    </citation>
    <scope>NUCLEOTIDE SEQUENCE</scope>
    <source>
        <strain evidence="3">K_DeepCast_150m_m2_040</strain>
    </source>
</reference>
<gene>
    <name evidence="3" type="ORF">FJY68_14145</name>
</gene>
<feature type="chain" id="PRO_5037060810" description="FlgD/Vpr Ig-like domain-containing protein" evidence="1">
    <location>
        <begin position="16"/>
        <end position="478"/>
    </location>
</feature>
<dbReference type="Gene3D" id="2.130.10.10">
    <property type="entry name" value="YVTN repeat-like/Quinoprotein amine dehydrogenase"/>
    <property type="match status" value="1"/>
</dbReference>
<dbReference type="InterPro" id="IPR015943">
    <property type="entry name" value="WD40/YVTN_repeat-like_dom_sf"/>
</dbReference>
<dbReference type="SUPFAM" id="SSF50969">
    <property type="entry name" value="YVTN repeat-like/Quinoprotein amine dehydrogenase"/>
    <property type="match status" value="1"/>
</dbReference>
<feature type="signal peptide" evidence="1">
    <location>
        <begin position="1"/>
        <end position="15"/>
    </location>
</feature>
<evidence type="ECO:0000313" key="4">
    <source>
        <dbReference type="Proteomes" id="UP000779900"/>
    </source>
</evidence>
<feature type="domain" description="FlgD/Vpr Ig-like" evidence="2">
    <location>
        <begin position="399"/>
        <end position="464"/>
    </location>
</feature>
<keyword evidence="1" id="KW-0732">Signal</keyword>
<dbReference type="InterPro" id="IPR025965">
    <property type="entry name" value="FlgD/Vpr_Ig-like"/>
</dbReference>
<dbReference type="EMBL" id="VGIR01000189">
    <property type="protein sequence ID" value="MBM3332963.1"/>
    <property type="molecule type" value="Genomic_DNA"/>
</dbReference>
<dbReference type="InterPro" id="IPR011044">
    <property type="entry name" value="Quino_amine_DH_bsu"/>
</dbReference>
<sequence>MKKLLLLLAPVLLFAQVEVDTVIRMPSFALNGHFIPELNKLYVLGWYEHYALDCSTWELLGRIPRSWNQGFGCYSWNWRRQKLYVSVNPSPDSLVVIDGIADTLIRTLMWSGLGSAYVYSTDRLYRPVADSFGAIDCASDSLVRGFPSPASGYGFRNPSWDSVGNKLYVSLSAWGAPTKLAVYDCGNDSLRAIIDIPATSTWPTHIMNFNHALRKAYYGIDGLGGPAGVIDTKYDTVIKTFPFSAGHLYNGVALNTRDQKAYILGEDSITGRSALYVIDCTTDTIMKMISFPIKPWPVDLLRWVPWSNRIYLTRAQASSHQDLGMYVIDCNTDSIIVDNLVLGYYPPIDFQIDPIRERVFAIGFESTSVHVLRDTGYAGVAEAQPAGVMPKGNTRARVINGRDGIEVEYQLSTSARVKASVFDATGRQFGKLDAGAQKPGLHRLSWGQDAAGRKLSAGAYFVRIDIGSEHATLKAVVR</sequence>
<name>A0A937XJP1_UNCW3</name>
<comment type="caution">
    <text evidence="3">The sequence shown here is derived from an EMBL/GenBank/DDBJ whole genome shotgun (WGS) entry which is preliminary data.</text>
</comment>
<accession>A0A937XJP1</accession>
<protein>
    <recommendedName>
        <fullName evidence="2">FlgD/Vpr Ig-like domain-containing protein</fullName>
    </recommendedName>
</protein>